<reference evidence="1" key="1">
    <citation type="submission" date="2017-08" db="EMBL/GenBank/DDBJ databases">
        <authorList>
            <person name="Polle J.E."/>
            <person name="Barry K."/>
            <person name="Cushman J."/>
            <person name="Schmutz J."/>
            <person name="Tran D."/>
            <person name="Hathwaick L.T."/>
            <person name="Yim W.C."/>
            <person name="Jenkins J."/>
            <person name="Mckie-Krisberg Z.M."/>
            <person name="Prochnik S."/>
            <person name="Lindquist E."/>
            <person name="Dockter R.B."/>
            <person name="Adam C."/>
            <person name="Molina H."/>
            <person name="Bunkerborg J."/>
            <person name="Jin E."/>
            <person name="Buchheim M."/>
            <person name="Magnuson J."/>
        </authorList>
    </citation>
    <scope>NUCLEOTIDE SEQUENCE</scope>
    <source>
        <strain evidence="1">CCAP 19/18</strain>
    </source>
</reference>
<proteinExistence type="predicted"/>
<gene>
    <name evidence="1" type="ORF">DUNSADRAFT_4617</name>
</gene>
<keyword evidence="2" id="KW-1185">Reference proteome</keyword>
<feature type="non-terminal residue" evidence="1">
    <location>
        <position position="1"/>
    </location>
</feature>
<protein>
    <submittedName>
        <fullName evidence="1">Uncharacterized protein</fullName>
    </submittedName>
</protein>
<comment type="caution">
    <text evidence="1">The sequence shown here is derived from an EMBL/GenBank/DDBJ whole genome shotgun (WGS) entry which is preliminary data.</text>
</comment>
<evidence type="ECO:0000313" key="2">
    <source>
        <dbReference type="Proteomes" id="UP000815325"/>
    </source>
</evidence>
<sequence length="115" mass="13172">VGGFSLHFGGLFLYRVHHTFLGCEHLFETYHPLQHHCAPWRAAADCHLLCRLLGHRRICRIFRGLQLATHARRLGCTGLHQQACCFHKVLITSASLKQMLISVDYTSKLAVFLQY</sequence>
<evidence type="ECO:0000313" key="1">
    <source>
        <dbReference type="EMBL" id="KAF5826135.1"/>
    </source>
</evidence>
<dbReference type="EMBL" id="MU071313">
    <property type="protein sequence ID" value="KAF5826135.1"/>
    <property type="molecule type" value="Genomic_DNA"/>
</dbReference>
<accession>A0ABQ7FUS5</accession>
<name>A0ABQ7FUS5_DUNSA</name>
<dbReference type="Proteomes" id="UP000815325">
    <property type="component" value="Unassembled WGS sequence"/>
</dbReference>
<organism evidence="1 2">
    <name type="scientific">Dunaliella salina</name>
    <name type="common">Green alga</name>
    <name type="synonym">Protococcus salinus</name>
    <dbReference type="NCBI Taxonomy" id="3046"/>
    <lineage>
        <taxon>Eukaryota</taxon>
        <taxon>Viridiplantae</taxon>
        <taxon>Chlorophyta</taxon>
        <taxon>core chlorophytes</taxon>
        <taxon>Chlorophyceae</taxon>
        <taxon>CS clade</taxon>
        <taxon>Chlamydomonadales</taxon>
        <taxon>Dunaliellaceae</taxon>
        <taxon>Dunaliella</taxon>
    </lineage>
</organism>